<reference evidence="3" key="3">
    <citation type="submission" date="2015-04" db="UniProtKB">
        <authorList>
            <consortium name="EnsemblPlants"/>
        </authorList>
    </citation>
    <scope>IDENTIFICATION</scope>
    <source>
        <strain evidence="3">cv. Jemalong A17</strain>
    </source>
</reference>
<dbReference type="EnsemblPlants" id="KEH26845">
    <property type="protein sequence ID" value="KEH26845"/>
    <property type="gene ID" value="MTR_6g477840"/>
</dbReference>
<reference evidence="2 4" key="1">
    <citation type="journal article" date="2011" name="Nature">
        <title>The Medicago genome provides insight into the evolution of rhizobial symbioses.</title>
        <authorList>
            <person name="Young N.D."/>
            <person name="Debelle F."/>
            <person name="Oldroyd G.E."/>
            <person name="Geurts R."/>
            <person name="Cannon S.B."/>
            <person name="Udvardi M.K."/>
            <person name="Benedito V.A."/>
            <person name="Mayer K.F."/>
            <person name="Gouzy J."/>
            <person name="Schoof H."/>
            <person name="Van de Peer Y."/>
            <person name="Proost S."/>
            <person name="Cook D.R."/>
            <person name="Meyers B.C."/>
            <person name="Spannagl M."/>
            <person name="Cheung F."/>
            <person name="De Mita S."/>
            <person name="Krishnakumar V."/>
            <person name="Gundlach H."/>
            <person name="Zhou S."/>
            <person name="Mudge J."/>
            <person name="Bharti A.K."/>
            <person name="Murray J.D."/>
            <person name="Naoumkina M.A."/>
            <person name="Rosen B."/>
            <person name="Silverstein K.A."/>
            <person name="Tang H."/>
            <person name="Rombauts S."/>
            <person name="Zhao P.X."/>
            <person name="Zhou P."/>
            <person name="Barbe V."/>
            <person name="Bardou P."/>
            <person name="Bechner M."/>
            <person name="Bellec A."/>
            <person name="Berger A."/>
            <person name="Berges H."/>
            <person name="Bidwell S."/>
            <person name="Bisseling T."/>
            <person name="Choisne N."/>
            <person name="Couloux A."/>
            <person name="Denny R."/>
            <person name="Deshpande S."/>
            <person name="Dai X."/>
            <person name="Doyle J.J."/>
            <person name="Dudez A.M."/>
            <person name="Farmer A.D."/>
            <person name="Fouteau S."/>
            <person name="Franken C."/>
            <person name="Gibelin C."/>
            <person name="Gish J."/>
            <person name="Goldstein S."/>
            <person name="Gonzalez A.J."/>
            <person name="Green P.J."/>
            <person name="Hallab A."/>
            <person name="Hartog M."/>
            <person name="Hua A."/>
            <person name="Humphray S.J."/>
            <person name="Jeong D.H."/>
            <person name="Jing Y."/>
            <person name="Jocker A."/>
            <person name="Kenton S.M."/>
            <person name="Kim D.J."/>
            <person name="Klee K."/>
            <person name="Lai H."/>
            <person name="Lang C."/>
            <person name="Lin S."/>
            <person name="Macmil S.L."/>
            <person name="Magdelenat G."/>
            <person name="Matthews L."/>
            <person name="McCorrison J."/>
            <person name="Monaghan E.L."/>
            <person name="Mun J.H."/>
            <person name="Najar F.Z."/>
            <person name="Nicholson C."/>
            <person name="Noirot C."/>
            <person name="O'Bleness M."/>
            <person name="Paule C.R."/>
            <person name="Poulain J."/>
            <person name="Prion F."/>
            <person name="Qin B."/>
            <person name="Qu C."/>
            <person name="Retzel E.F."/>
            <person name="Riddle C."/>
            <person name="Sallet E."/>
            <person name="Samain S."/>
            <person name="Samson N."/>
            <person name="Sanders I."/>
            <person name="Saurat O."/>
            <person name="Scarpelli C."/>
            <person name="Schiex T."/>
            <person name="Segurens B."/>
            <person name="Severin A.J."/>
            <person name="Sherrier D.J."/>
            <person name="Shi R."/>
            <person name="Sims S."/>
            <person name="Singer S.R."/>
            <person name="Sinharoy S."/>
            <person name="Sterck L."/>
            <person name="Viollet A."/>
            <person name="Wang B.B."/>
            <person name="Wang K."/>
            <person name="Wang M."/>
            <person name="Wang X."/>
            <person name="Warfsmann J."/>
            <person name="Weissenbach J."/>
            <person name="White D.D."/>
            <person name="White J.D."/>
            <person name="Wiley G.B."/>
            <person name="Wincker P."/>
            <person name="Xing Y."/>
            <person name="Yang L."/>
            <person name="Yao Z."/>
            <person name="Ying F."/>
            <person name="Zhai J."/>
            <person name="Zhou L."/>
            <person name="Zuber A."/>
            <person name="Denarie J."/>
            <person name="Dixon R.A."/>
            <person name="May G.D."/>
            <person name="Schwartz D.C."/>
            <person name="Rogers J."/>
            <person name="Quetier F."/>
            <person name="Town C.D."/>
            <person name="Roe B.A."/>
        </authorList>
    </citation>
    <scope>NUCLEOTIDE SEQUENCE [LARGE SCALE GENOMIC DNA]</scope>
    <source>
        <strain evidence="2">A17</strain>
        <strain evidence="3 4">cv. Jemalong A17</strain>
    </source>
</reference>
<name>A0A072ULZ8_MEDTR</name>
<evidence type="ECO:0000313" key="4">
    <source>
        <dbReference type="Proteomes" id="UP000002051"/>
    </source>
</evidence>
<gene>
    <name evidence="2" type="ordered locus">MTR_6g477840</name>
</gene>
<sequence>MDEWNGIQERLKKVFYKIKLPINKVMCQLAFPETTLLGPPPKKIQTKSAKERVRSTPNEAFTGQIPSL</sequence>
<proteinExistence type="predicted"/>
<evidence type="ECO:0000256" key="1">
    <source>
        <dbReference type="SAM" id="MobiDB-lite"/>
    </source>
</evidence>
<protein>
    <submittedName>
        <fullName evidence="2 3">Uncharacterized protein</fullName>
    </submittedName>
</protein>
<organism evidence="2 4">
    <name type="scientific">Medicago truncatula</name>
    <name type="common">Barrel medic</name>
    <name type="synonym">Medicago tribuloides</name>
    <dbReference type="NCBI Taxonomy" id="3880"/>
    <lineage>
        <taxon>Eukaryota</taxon>
        <taxon>Viridiplantae</taxon>
        <taxon>Streptophyta</taxon>
        <taxon>Embryophyta</taxon>
        <taxon>Tracheophyta</taxon>
        <taxon>Spermatophyta</taxon>
        <taxon>Magnoliopsida</taxon>
        <taxon>eudicotyledons</taxon>
        <taxon>Gunneridae</taxon>
        <taxon>Pentapetalae</taxon>
        <taxon>rosids</taxon>
        <taxon>fabids</taxon>
        <taxon>Fabales</taxon>
        <taxon>Fabaceae</taxon>
        <taxon>Papilionoideae</taxon>
        <taxon>50 kb inversion clade</taxon>
        <taxon>NPAAA clade</taxon>
        <taxon>Hologalegina</taxon>
        <taxon>IRL clade</taxon>
        <taxon>Trifolieae</taxon>
        <taxon>Medicago</taxon>
    </lineage>
</organism>
<evidence type="ECO:0000313" key="3">
    <source>
        <dbReference type="EnsemblPlants" id="KEH26845"/>
    </source>
</evidence>
<dbReference type="AlphaFoldDB" id="A0A072ULZ8"/>
<dbReference type="EMBL" id="CM001222">
    <property type="protein sequence ID" value="KEH26845.1"/>
    <property type="molecule type" value="Genomic_DNA"/>
</dbReference>
<accession>A0A072ULZ8</accession>
<reference evidence="2 4" key="2">
    <citation type="journal article" date="2014" name="BMC Genomics">
        <title>An improved genome release (version Mt4.0) for the model legume Medicago truncatula.</title>
        <authorList>
            <person name="Tang H."/>
            <person name="Krishnakumar V."/>
            <person name="Bidwell S."/>
            <person name="Rosen B."/>
            <person name="Chan A."/>
            <person name="Zhou S."/>
            <person name="Gentzbittel L."/>
            <person name="Childs K.L."/>
            <person name="Yandell M."/>
            <person name="Gundlach H."/>
            <person name="Mayer K.F."/>
            <person name="Schwartz D.C."/>
            <person name="Town C.D."/>
        </authorList>
    </citation>
    <scope>GENOME REANNOTATION</scope>
    <source>
        <strain evidence="2">A17</strain>
        <strain evidence="3 4">cv. Jemalong A17</strain>
    </source>
</reference>
<feature type="region of interest" description="Disordered" evidence="1">
    <location>
        <begin position="40"/>
        <end position="68"/>
    </location>
</feature>
<keyword evidence="4" id="KW-1185">Reference proteome</keyword>
<evidence type="ECO:0000313" key="2">
    <source>
        <dbReference type="EMBL" id="KEH26845.1"/>
    </source>
</evidence>
<dbReference type="Proteomes" id="UP000002051">
    <property type="component" value="Chromosome 6"/>
</dbReference>
<feature type="compositionally biased region" description="Polar residues" evidence="1">
    <location>
        <begin position="55"/>
        <end position="68"/>
    </location>
</feature>
<dbReference type="HOGENOM" id="CLU_2797824_0_0_1"/>